<reference evidence="1" key="1">
    <citation type="submission" date="2022-11" db="EMBL/GenBank/DDBJ databases">
        <title>Minimal conservation of predation-associated metabolite biosynthetic gene clusters underscores biosynthetic potential of Myxococcota including descriptions for ten novel species: Archangium lansinium sp. nov., Myxococcus landrumus sp. nov., Nannocystis bai.</title>
        <authorList>
            <person name="Ahearne A."/>
            <person name="Stevens C."/>
            <person name="Dowd S."/>
        </authorList>
    </citation>
    <scope>NUCLEOTIDE SEQUENCE</scope>
    <source>
        <strain evidence="1">Fl3</strain>
    </source>
</reference>
<gene>
    <name evidence="1" type="ORF">O0S08_38690</name>
</gene>
<evidence type="ECO:0008006" key="3">
    <source>
        <dbReference type="Google" id="ProtNLM"/>
    </source>
</evidence>
<dbReference type="EMBL" id="CP114040">
    <property type="protein sequence ID" value="WAS92147.1"/>
    <property type="molecule type" value="Genomic_DNA"/>
</dbReference>
<name>A0ABY7GZ22_9BACT</name>
<accession>A0ABY7GZ22</accession>
<dbReference type="Gene3D" id="3.30.200.20">
    <property type="entry name" value="Phosphorylase Kinase, domain 1"/>
    <property type="match status" value="1"/>
</dbReference>
<dbReference type="SUPFAM" id="SSF56112">
    <property type="entry name" value="Protein kinase-like (PK-like)"/>
    <property type="match status" value="1"/>
</dbReference>
<proteinExistence type="predicted"/>
<evidence type="ECO:0000313" key="2">
    <source>
        <dbReference type="Proteomes" id="UP001164459"/>
    </source>
</evidence>
<protein>
    <recommendedName>
        <fullName evidence="3">Protein kinase domain-containing protein</fullName>
    </recommendedName>
</protein>
<sequence>MLTSLPSLPGFRLQEYLGSGPSGHVYRARDELYSRDVAVKLLDSRRCTPAGWPRSPAVSP</sequence>
<dbReference type="RefSeq" id="WP_269034496.1">
    <property type="nucleotide sequence ID" value="NZ_CP114040.1"/>
</dbReference>
<keyword evidence="2" id="KW-1185">Reference proteome</keyword>
<dbReference type="Proteomes" id="UP001164459">
    <property type="component" value="Chromosome"/>
</dbReference>
<evidence type="ECO:0000313" key="1">
    <source>
        <dbReference type="EMBL" id="WAS92147.1"/>
    </source>
</evidence>
<dbReference type="InterPro" id="IPR011009">
    <property type="entry name" value="Kinase-like_dom_sf"/>
</dbReference>
<organism evidence="1 2">
    <name type="scientific">Nannocystis punicea</name>
    <dbReference type="NCBI Taxonomy" id="2995304"/>
    <lineage>
        <taxon>Bacteria</taxon>
        <taxon>Pseudomonadati</taxon>
        <taxon>Myxococcota</taxon>
        <taxon>Polyangia</taxon>
        <taxon>Nannocystales</taxon>
        <taxon>Nannocystaceae</taxon>
        <taxon>Nannocystis</taxon>
    </lineage>
</organism>